<feature type="domain" description="CBS" evidence="3">
    <location>
        <begin position="66"/>
        <end position="122"/>
    </location>
</feature>
<dbReference type="PANTHER" id="PTHR43080">
    <property type="entry name" value="CBS DOMAIN-CONTAINING PROTEIN CBSX3, MITOCHONDRIAL"/>
    <property type="match status" value="1"/>
</dbReference>
<gene>
    <name evidence="4" type="ORF">F0Q34_08670</name>
</gene>
<name>A0A5B2THY7_9PROT</name>
<dbReference type="OrthoDB" id="9802114at2"/>
<dbReference type="AlphaFoldDB" id="A0A5B2THY7"/>
<evidence type="ECO:0000313" key="4">
    <source>
        <dbReference type="EMBL" id="KAA2214096.1"/>
    </source>
</evidence>
<dbReference type="Pfam" id="PF00571">
    <property type="entry name" value="CBS"/>
    <property type="match status" value="2"/>
</dbReference>
<dbReference type="InterPro" id="IPR000644">
    <property type="entry name" value="CBS_dom"/>
</dbReference>
<accession>A0A5B2THY7</accession>
<evidence type="ECO:0000256" key="1">
    <source>
        <dbReference type="ARBA" id="ARBA00023122"/>
    </source>
</evidence>
<feature type="domain" description="CBS" evidence="3">
    <location>
        <begin position="1"/>
        <end position="57"/>
    </location>
</feature>
<comment type="caution">
    <text evidence="4">The sequence shown here is derived from an EMBL/GenBank/DDBJ whole genome shotgun (WGS) entry which is preliminary data.</text>
</comment>
<dbReference type="PANTHER" id="PTHR43080:SF2">
    <property type="entry name" value="CBS DOMAIN-CONTAINING PROTEIN"/>
    <property type="match status" value="1"/>
</dbReference>
<evidence type="ECO:0000256" key="2">
    <source>
        <dbReference type="PROSITE-ProRule" id="PRU00703"/>
    </source>
</evidence>
<evidence type="ECO:0000259" key="3">
    <source>
        <dbReference type="PROSITE" id="PS51371"/>
    </source>
</evidence>
<keyword evidence="1 2" id="KW-0129">CBS domain</keyword>
<proteinExistence type="predicted"/>
<organism evidence="4 5">
    <name type="scientific">Teichococcus oryzae</name>
    <dbReference type="NCBI Taxonomy" id="1608942"/>
    <lineage>
        <taxon>Bacteria</taxon>
        <taxon>Pseudomonadati</taxon>
        <taxon>Pseudomonadota</taxon>
        <taxon>Alphaproteobacteria</taxon>
        <taxon>Acetobacterales</taxon>
        <taxon>Roseomonadaceae</taxon>
        <taxon>Roseomonas</taxon>
    </lineage>
</organism>
<keyword evidence="5" id="KW-1185">Reference proteome</keyword>
<dbReference type="PROSITE" id="PS51371">
    <property type="entry name" value="CBS"/>
    <property type="match status" value="2"/>
</dbReference>
<dbReference type="InterPro" id="IPR046342">
    <property type="entry name" value="CBS_dom_sf"/>
</dbReference>
<dbReference type="CDD" id="cd04622">
    <property type="entry name" value="CBS_pair_HRP1_like"/>
    <property type="match status" value="1"/>
</dbReference>
<reference evidence="4 5" key="1">
    <citation type="journal article" date="2015" name="Int. J. Syst. Evol. Microbiol.">
        <title>Roseomonas oryzae sp. nov., isolated from paddy rhizosphere soil.</title>
        <authorList>
            <person name="Ramaprasad E.V."/>
            <person name="Sasikala Ch."/>
            <person name="Ramana Ch.V."/>
        </authorList>
    </citation>
    <scope>NUCLEOTIDE SEQUENCE [LARGE SCALE GENOMIC DNA]</scope>
    <source>
        <strain evidence="4 5">KCTC 42542</strain>
    </source>
</reference>
<protein>
    <submittedName>
        <fullName evidence="4">CBS domain-containing protein</fullName>
    </submittedName>
</protein>
<dbReference type="EMBL" id="VUKA01000002">
    <property type="protein sequence ID" value="KAA2214096.1"/>
    <property type="molecule type" value="Genomic_DNA"/>
</dbReference>
<dbReference type="SMART" id="SM00116">
    <property type="entry name" value="CBS"/>
    <property type="match status" value="2"/>
</dbReference>
<dbReference type="SUPFAM" id="SSF54631">
    <property type="entry name" value="CBS-domain pair"/>
    <property type="match status" value="1"/>
</dbReference>
<evidence type="ECO:0000313" key="5">
    <source>
        <dbReference type="Proteomes" id="UP000322110"/>
    </source>
</evidence>
<dbReference type="InterPro" id="IPR051257">
    <property type="entry name" value="Diverse_CBS-Domain"/>
</dbReference>
<sequence length="135" mass="14446">MSRDVEFIAPDATVQQAAEMMGELDVGALPVGGPDDLLGVITDRDILYRLVAEGRAPAATRVGDIMTSPVTGCRPGDSVQSAMDLMAAQNIRRMPVLNAEGRVVGWITLADLSRRLMLDNEVLQQALRAITEPSA</sequence>
<dbReference type="Gene3D" id="3.10.580.10">
    <property type="entry name" value="CBS-domain"/>
    <property type="match status" value="1"/>
</dbReference>
<dbReference type="Proteomes" id="UP000322110">
    <property type="component" value="Unassembled WGS sequence"/>
</dbReference>